<dbReference type="SUPFAM" id="SSF53756">
    <property type="entry name" value="UDP-Glycosyltransferase/glycogen phosphorylase"/>
    <property type="match status" value="1"/>
</dbReference>
<keyword evidence="1" id="KW-0808">Transferase</keyword>
<evidence type="ECO:0000313" key="2">
    <source>
        <dbReference type="Proteomes" id="UP000672097"/>
    </source>
</evidence>
<sequence length="753" mass="83873">MHGDQILGEVLAQPPVAGGVRMDGADILVLSPTPTHPPDQGNRKRIYAICKELQARGARVHFVYYPQEWWFEFLPHDLVGEMTAAWDSFHIVPTSRHTYNPPAGQDYTIDEWWDESIATTLKWLFKRQHFDAFIVNYAFMSKALELAPPNVLRILDTHDLFTGRRQLLEQHGLKPEFFYTTREQESIAVQRAQLVWAIKDEEAVIYRSMANVPCITMPHAEPSAPVSRIRRFDDEGVLVIGMLGSGNVINVQNARAFVEAALPIFEARGAKVLIRYVGSMCARLGELANIDGVDLAGPVATVDAFYRDVDLVVIPLAFSTGLKIKAVEAFAAGVPIVAMGHALEGIPVEHAWHQCQTMEEVAEVCCEIAQRPELLTALTAATHATHTRMQHQVQAALDATIARIHRRPTVVVTVDHAFFDPESAYREQIYQTINLLMQQAQVVLYVDQLLPPHQTTLFEAFNGLAVDCKLAVAPHVSPPPGRSLGLSHMVVSLPELLARSARPILWVMRFCPELANLKDEALRTPLFLRMDVLRQLGSPPSAQAIQALTEKCQETTWIESHPDAPLPSLLSPQVRHLLVPSWRWKPNRLHLGVEAPVVHFLARDDQYPLAQELLNRFALLQDALQPGVVITPKPQATGRDGEVKHVSLGALMGRLSTFRPMPACVIDLSGNAYEFETLRESYLRCQVPVIDTHRAAGDGAPLSLMQLIEFLVELPQKLDQIKQAVGDEVSVRYGNDAGWANVWRAVSVRKALG</sequence>
<comment type="caution">
    <text evidence="1">The sequence shown here is derived from an EMBL/GenBank/DDBJ whole genome shotgun (WGS) entry which is preliminary data.</text>
</comment>
<protein>
    <submittedName>
        <fullName evidence="1">Glycosyltransferase</fullName>
        <ecNumber evidence="1">2.4.-.-</ecNumber>
    </submittedName>
</protein>
<dbReference type="EC" id="2.4.-.-" evidence="1"/>
<evidence type="ECO:0000313" key="1">
    <source>
        <dbReference type="EMBL" id="MBQ0933737.1"/>
    </source>
</evidence>
<keyword evidence="2" id="KW-1185">Reference proteome</keyword>
<keyword evidence="1" id="KW-0328">Glycosyltransferase</keyword>
<accession>A0ABS5DRK3</accession>
<reference evidence="1 2" key="1">
    <citation type="submission" date="2021-04" db="EMBL/GenBank/DDBJ databases">
        <title>The genome sequence of type strain Ideonella paludis KCTC 32238.</title>
        <authorList>
            <person name="Liu Y."/>
        </authorList>
    </citation>
    <scope>NUCLEOTIDE SEQUENCE [LARGE SCALE GENOMIC DNA]</scope>
    <source>
        <strain evidence="1 2">KCTC 32238</strain>
    </source>
</reference>
<proteinExistence type="predicted"/>
<gene>
    <name evidence="1" type="ORF">KAK11_00245</name>
</gene>
<dbReference type="Pfam" id="PF13692">
    <property type="entry name" value="Glyco_trans_1_4"/>
    <property type="match status" value="1"/>
</dbReference>
<dbReference type="Proteomes" id="UP000672097">
    <property type="component" value="Unassembled WGS sequence"/>
</dbReference>
<name>A0ABS5DRK3_9BURK</name>
<dbReference type="Gene3D" id="3.40.50.2000">
    <property type="entry name" value="Glycogen Phosphorylase B"/>
    <property type="match status" value="2"/>
</dbReference>
<dbReference type="EMBL" id="JAGQDG010000001">
    <property type="protein sequence ID" value="MBQ0933737.1"/>
    <property type="molecule type" value="Genomic_DNA"/>
</dbReference>
<dbReference type="GO" id="GO:0016757">
    <property type="term" value="F:glycosyltransferase activity"/>
    <property type="evidence" value="ECO:0007669"/>
    <property type="project" value="UniProtKB-KW"/>
</dbReference>
<organism evidence="1 2">
    <name type="scientific">Ideonella paludis</name>
    <dbReference type="NCBI Taxonomy" id="1233411"/>
    <lineage>
        <taxon>Bacteria</taxon>
        <taxon>Pseudomonadati</taxon>
        <taxon>Pseudomonadota</taxon>
        <taxon>Betaproteobacteria</taxon>
        <taxon>Burkholderiales</taxon>
        <taxon>Sphaerotilaceae</taxon>
        <taxon>Ideonella</taxon>
    </lineage>
</organism>
<dbReference type="RefSeq" id="WP_210804988.1">
    <property type="nucleotide sequence ID" value="NZ_JAGQDG010000001.1"/>
</dbReference>